<dbReference type="AlphaFoldDB" id="A0A699HLU4"/>
<sequence length="215" mass="24323">MGDNSRLTLTNEQLKFFLETCIEEKISQDARIIQDTSLEGGPSVPPSLSSPNVDQDRPRKKSKKNIDLTELVADLRKVIANFANENNGATIDDCHEKLKKLGFESTDPMFNMDNAQKVIFVILVYFYFKYFRPRGMKRKGIIHLQCPENNILKSFLREMICNGAVGAIYGTLIHASVPADKQNMYRARGRGTTRDSKILNEALGNPRFSFPHPPT</sequence>
<gene>
    <name evidence="2" type="ORF">Tci_404297</name>
</gene>
<comment type="caution">
    <text evidence="2">The sequence shown here is derived from an EMBL/GenBank/DDBJ whole genome shotgun (WGS) entry which is preliminary data.</text>
</comment>
<evidence type="ECO:0000313" key="2">
    <source>
        <dbReference type="EMBL" id="GEY32323.1"/>
    </source>
</evidence>
<organism evidence="2">
    <name type="scientific">Tanacetum cinerariifolium</name>
    <name type="common">Dalmatian daisy</name>
    <name type="synonym">Chrysanthemum cinerariifolium</name>
    <dbReference type="NCBI Taxonomy" id="118510"/>
    <lineage>
        <taxon>Eukaryota</taxon>
        <taxon>Viridiplantae</taxon>
        <taxon>Streptophyta</taxon>
        <taxon>Embryophyta</taxon>
        <taxon>Tracheophyta</taxon>
        <taxon>Spermatophyta</taxon>
        <taxon>Magnoliopsida</taxon>
        <taxon>eudicotyledons</taxon>
        <taxon>Gunneridae</taxon>
        <taxon>Pentapetalae</taxon>
        <taxon>asterids</taxon>
        <taxon>campanulids</taxon>
        <taxon>Asterales</taxon>
        <taxon>Asteraceae</taxon>
        <taxon>Asteroideae</taxon>
        <taxon>Anthemideae</taxon>
        <taxon>Anthemidinae</taxon>
        <taxon>Tanacetum</taxon>
    </lineage>
</organism>
<evidence type="ECO:0000256" key="1">
    <source>
        <dbReference type="SAM" id="MobiDB-lite"/>
    </source>
</evidence>
<reference evidence="2" key="1">
    <citation type="journal article" date="2019" name="Sci. Rep.">
        <title>Draft genome of Tanacetum cinerariifolium, the natural source of mosquito coil.</title>
        <authorList>
            <person name="Yamashiro T."/>
            <person name="Shiraishi A."/>
            <person name="Satake H."/>
            <person name="Nakayama K."/>
        </authorList>
    </citation>
    <scope>NUCLEOTIDE SEQUENCE</scope>
</reference>
<feature type="region of interest" description="Disordered" evidence="1">
    <location>
        <begin position="36"/>
        <end position="63"/>
    </location>
</feature>
<name>A0A699HLU4_TANCI</name>
<accession>A0A699HLU4</accession>
<dbReference type="EMBL" id="BKCJ010169079">
    <property type="protein sequence ID" value="GEY32323.1"/>
    <property type="molecule type" value="Genomic_DNA"/>
</dbReference>
<protein>
    <submittedName>
        <fullName evidence="2">Uncharacterized protein</fullName>
    </submittedName>
</protein>
<feature type="non-terminal residue" evidence="2">
    <location>
        <position position="215"/>
    </location>
</feature>
<proteinExistence type="predicted"/>